<evidence type="ECO:0000256" key="3">
    <source>
        <dbReference type="SAM" id="SignalP"/>
    </source>
</evidence>
<evidence type="ECO:0000313" key="5">
    <source>
        <dbReference type="EMBL" id="KAE9977509.1"/>
    </source>
</evidence>
<accession>A0A8H3UZB5</accession>
<organism evidence="5 7">
    <name type="scientific">Venturia inaequalis</name>
    <name type="common">Apple scab fungus</name>
    <dbReference type="NCBI Taxonomy" id="5025"/>
    <lineage>
        <taxon>Eukaryota</taxon>
        <taxon>Fungi</taxon>
        <taxon>Dikarya</taxon>
        <taxon>Ascomycota</taxon>
        <taxon>Pezizomycotina</taxon>
        <taxon>Dothideomycetes</taxon>
        <taxon>Pleosporomycetidae</taxon>
        <taxon>Venturiales</taxon>
        <taxon>Venturiaceae</taxon>
        <taxon>Venturia</taxon>
    </lineage>
</organism>
<evidence type="ECO:0000313" key="7">
    <source>
        <dbReference type="Proteomes" id="UP000447873"/>
    </source>
</evidence>
<comment type="caution">
    <text evidence="5">The sequence shown here is derived from an EMBL/GenBank/DDBJ whole genome shotgun (WGS) entry which is preliminary data.</text>
</comment>
<dbReference type="Gene3D" id="3.40.50.1110">
    <property type="entry name" value="SGNH hydrolase"/>
    <property type="match status" value="1"/>
</dbReference>
<keyword evidence="3" id="KW-0732">Signal</keyword>
<dbReference type="GO" id="GO:0016787">
    <property type="term" value="F:hydrolase activity"/>
    <property type="evidence" value="ECO:0007669"/>
    <property type="project" value="UniProtKB-KW"/>
</dbReference>
<evidence type="ECO:0000259" key="4">
    <source>
        <dbReference type="Pfam" id="PF13472"/>
    </source>
</evidence>
<comment type="similarity">
    <text evidence="1">Belongs to the 'GDSL' lipolytic enzyme family.</text>
</comment>
<dbReference type="Proteomes" id="UP000490939">
    <property type="component" value="Unassembled WGS sequence"/>
</dbReference>
<dbReference type="EMBL" id="WNWR01000297">
    <property type="protein sequence ID" value="KAE9984301.1"/>
    <property type="molecule type" value="Genomic_DNA"/>
</dbReference>
<dbReference type="CDD" id="cd01821">
    <property type="entry name" value="Rhamnogalacturan_acetylesterase_like"/>
    <property type="match status" value="1"/>
</dbReference>
<evidence type="ECO:0000313" key="6">
    <source>
        <dbReference type="EMBL" id="KAE9984301.1"/>
    </source>
</evidence>
<keyword evidence="2" id="KW-0378">Hydrolase</keyword>
<dbReference type="SUPFAM" id="SSF52266">
    <property type="entry name" value="SGNH hydrolase"/>
    <property type="match status" value="1"/>
</dbReference>
<dbReference type="Pfam" id="PF13472">
    <property type="entry name" value="Lipase_GDSL_2"/>
    <property type="match status" value="1"/>
</dbReference>
<reference evidence="5 7" key="1">
    <citation type="submission" date="2018-12" db="EMBL/GenBank/DDBJ databases">
        <title>Venturia inaequalis Genome Resource.</title>
        <authorList>
            <person name="Lichtner F.J."/>
        </authorList>
    </citation>
    <scope>NUCLEOTIDE SEQUENCE [LARGE SCALE GENOMIC DNA]</scope>
    <source>
        <strain evidence="5 7">120213</strain>
        <strain evidence="6 8">DMI_063113</strain>
    </source>
</reference>
<feature type="signal peptide" evidence="3">
    <location>
        <begin position="1"/>
        <end position="18"/>
    </location>
</feature>
<dbReference type="PANTHER" id="PTHR43695:SF1">
    <property type="entry name" value="RHAMNOGALACTURONAN ACETYLESTERASE"/>
    <property type="match status" value="1"/>
</dbReference>
<evidence type="ECO:0000256" key="2">
    <source>
        <dbReference type="ARBA" id="ARBA00022801"/>
    </source>
</evidence>
<name>A0A8H3UZB5_VENIN</name>
<evidence type="ECO:0000313" key="8">
    <source>
        <dbReference type="Proteomes" id="UP000490939"/>
    </source>
</evidence>
<dbReference type="InterPro" id="IPR013830">
    <property type="entry name" value="SGNH_hydro"/>
</dbReference>
<dbReference type="PANTHER" id="PTHR43695">
    <property type="entry name" value="PUTATIVE (AFU_ORTHOLOGUE AFUA_2G17250)-RELATED"/>
    <property type="match status" value="1"/>
</dbReference>
<sequence>MKFTLSVVLSALSAGALAAPAPAPSATATAAAGSPKLLICSDSTTCNYAASRGLQGWGFHIPAYLSIPVLNLALGGRSTRSFIAEGRWDELLDKTAAGDFVLIEMGHNDDTDPTKGGHFGDRGTLPGLGEETKVVTNAAGTAKVTVHTFGWYLRTMIADVRKKNAIPIISGMVPRDKWSGNTAVTTYNFTETARQVAAAEKVQFVDHTKFSVAALQKLGPTASKKLFPNDNTHTNDAGAIVNAETFVQGAVCAKNTLAELLSPKGKAIKATC</sequence>
<keyword evidence="8" id="KW-1185">Reference proteome</keyword>
<gene>
    <name evidence="6" type="ORF">EG327_005062</name>
    <name evidence="5" type="ORF">EG328_002016</name>
</gene>
<dbReference type="AlphaFoldDB" id="A0A8H3UZB5"/>
<dbReference type="Proteomes" id="UP000447873">
    <property type="component" value="Unassembled WGS sequence"/>
</dbReference>
<evidence type="ECO:0000256" key="1">
    <source>
        <dbReference type="ARBA" id="ARBA00008668"/>
    </source>
</evidence>
<feature type="chain" id="PRO_5044690741" description="SGNH hydrolase-type esterase domain-containing protein" evidence="3">
    <location>
        <begin position="19"/>
        <end position="272"/>
    </location>
</feature>
<protein>
    <recommendedName>
        <fullName evidence="4">SGNH hydrolase-type esterase domain-containing protein</fullName>
    </recommendedName>
</protein>
<dbReference type="InterPro" id="IPR037459">
    <property type="entry name" value="RhgT-like"/>
</dbReference>
<proteinExistence type="inferred from homology"/>
<feature type="domain" description="SGNH hydrolase-type esterase" evidence="4">
    <location>
        <begin position="42"/>
        <end position="238"/>
    </location>
</feature>
<dbReference type="InterPro" id="IPR036514">
    <property type="entry name" value="SGNH_hydro_sf"/>
</dbReference>
<dbReference type="EMBL" id="WNWS01000152">
    <property type="protein sequence ID" value="KAE9977509.1"/>
    <property type="molecule type" value="Genomic_DNA"/>
</dbReference>